<dbReference type="AlphaFoldDB" id="A0A402CET8"/>
<name>A0A402CET8_RHOWR</name>
<evidence type="ECO:0000313" key="2">
    <source>
        <dbReference type="Proteomes" id="UP000287519"/>
    </source>
</evidence>
<evidence type="ECO:0000313" key="1">
    <source>
        <dbReference type="EMBL" id="GCE42136.1"/>
    </source>
</evidence>
<comment type="caution">
    <text evidence="1">The sequence shown here is derived from an EMBL/GenBank/DDBJ whole genome shotgun (WGS) entry which is preliminary data.</text>
</comment>
<proteinExistence type="predicted"/>
<dbReference type="EMBL" id="BHYM01000050">
    <property type="protein sequence ID" value="GCE42136.1"/>
    <property type="molecule type" value="Genomic_DNA"/>
</dbReference>
<accession>A0A402CET8</accession>
<dbReference type="Proteomes" id="UP000287519">
    <property type="component" value="Unassembled WGS sequence"/>
</dbReference>
<keyword evidence="2" id="KW-1185">Reference proteome</keyword>
<protein>
    <submittedName>
        <fullName evidence="1">Uncharacterized protein</fullName>
    </submittedName>
</protein>
<reference evidence="1 2" key="1">
    <citation type="submission" date="2018-11" db="EMBL/GenBank/DDBJ databases">
        <title>Microbial catabolism of amino acid.</title>
        <authorList>
            <person name="Hibi M."/>
            <person name="Ogawa J."/>
        </authorList>
    </citation>
    <scope>NUCLEOTIDE SEQUENCE [LARGE SCALE GENOMIC DNA]</scope>
    <source>
        <strain evidence="1 2">C31-06</strain>
    </source>
</reference>
<organism evidence="1 2">
    <name type="scientific">Rhodococcus wratislaviensis</name>
    <name type="common">Tsukamurella wratislaviensis</name>
    <dbReference type="NCBI Taxonomy" id="44752"/>
    <lineage>
        <taxon>Bacteria</taxon>
        <taxon>Bacillati</taxon>
        <taxon>Actinomycetota</taxon>
        <taxon>Actinomycetes</taxon>
        <taxon>Mycobacteriales</taxon>
        <taxon>Nocardiaceae</taxon>
        <taxon>Rhodococcus</taxon>
    </lineage>
</organism>
<sequence length="47" mass="5651">MHAPPRNRREAMRLDRPATEGRIFKHFYILTSIIIIVKMECDFDLFT</sequence>
<gene>
    <name evidence="1" type="ORF">Rhow_006075</name>
</gene>